<feature type="domain" description="SUF system FeS cluster assembly SufBD core" evidence="3">
    <location>
        <begin position="133"/>
        <end position="361"/>
    </location>
</feature>
<dbReference type="KEGG" id="nav:JQS30_08455"/>
<dbReference type="Pfam" id="PF01458">
    <property type="entry name" value="SUFBD_core"/>
    <property type="match status" value="1"/>
</dbReference>
<dbReference type="PANTHER" id="PTHR43575">
    <property type="entry name" value="PROTEIN ABCI7, CHLOROPLASTIC"/>
    <property type="match status" value="1"/>
</dbReference>
<gene>
    <name evidence="4" type="primary">sufD</name>
    <name evidence="4" type="ORF">JQS30_08455</name>
</gene>
<dbReference type="InterPro" id="IPR055346">
    <property type="entry name" value="Fe-S_cluster_assembly_SufBD"/>
</dbReference>
<name>A0A895XNH2_9ACTN</name>
<dbReference type="RefSeq" id="WP_213169859.1">
    <property type="nucleotide sequence ID" value="NZ_CP070496.1"/>
</dbReference>
<organism evidence="4 5">
    <name type="scientific">Natronoglycomyces albus</name>
    <dbReference type="NCBI Taxonomy" id="2811108"/>
    <lineage>
        <taxon>Bacteria</taxon>
        <taxon>Bacillati</taxon>
        <taxon>Actinomycetota</taxon>
        <taxon>Actinomycetes</taxon>
        <taxon>Glycomycetales</taxon>
        <taxon>Glycomycetaceae</taxon>
        <taxon>Natronoglycomyces</taxon>
    </lineage>
</organism>
<dbReference type="NCBIfam" id="TIGR01981">
    <property type="entry name" value="sufD"/>
    <property type="match status" value="1"/>
</dbReference>
<dbReference type="InterPro" id="IPR000825">
    <property type="entry name" value="SUF_FeS_clus_asmbl_SufBD_core"/>
</dbReference>
<evidence type="ECO:0000313" key="4">
    <source>
        <dbReference type="EMBL" id="QSB03860.1"/>
    </source>
</evidence>
<feature type="region of interest" description="Disordered" evidence="2">
    <location>
        <begin position="1"/>
        <end position="23"/>
    </location>
</feature>
<proteinExistence type="inferred from homology"/>
<evidence type="ECO:0000256" key="2">
    <source>
        <dbReference type="SAM" id="MobiDB-lite"/>
    </source>
</evidence>
<dbReference type="InterPro" id="IPR037284">
    <property type="entry name" value="SUF_FeS_clus_asmbl_SufBD_sf"/>
</dbReference>
<dbReference type="EMBL" id="CP070496">
    <property type="protein sequence ID" value="QSB03860.1"/>
    <property type="molecule type" value="Genomic_DNA"/>
</dbReference>
<dbReference type="Proteomes" id="UP000662939">
    <property type="component" value="Chromosome"/>
</dbReference>
<keyword evidence="5" id="KW-1185">Reference proteome</keyword>
<dbReference type="GO" id="GO:0016226">
    <property type="term" value="P:iron-sulfur cluster assembly"/>
    <property type="evidence" value="ECO:0007669"/>
    <property type="project" value="InterPro"/>
</dbReference>
<comment type="similarity">
    <text evidence="1">Belongs to the iron-sulfur cluster assembly SufBD family.</text>
</comment>
<dbReference type="SUPFAM" id="SSF101960">
    <property type="entry name" value="Stabilizer of iron transporter SufD"/>
    <property type="match status" value="1"/>
</dbReference>
<evidence type="ECO:0000256" key="1">
    <source>
        <dbReference type="ARBA" id="ARBA00043967"/>
    </source>
</evidence>
<dbReference type="AlphaFoldDB" id="A0A895XNH2"/>
<evidence type="ECO:0000259" key="3">
    <source>
        <dbReference type="Pfam" id="PF01458"/>
    </source>
</evidence>
<dbReference type="InterPro" id="IPR011542">
    <property type="entry name" value="SUF_FeS_clus_asmbl_SufD"/>
</dbReference>
<reference evidence="4" key="1">
    <citation type="submission" date="2021-02" db="EMBL/GenBank/DDBJ databases">
        <title>Natronoglycomyces albus gen. nov., sp. nov, a haloalkaliphilic actinobacterium from a soda solonchak soil.</title>
        <authorList>
            <person name="Sorokin D.Y."/>
            <person name="Khijniak T.V."/>
            <person name="Zakharycheva A.P."/>
            <person name="Boueva O.V."/>
            <person name="Ariskina E.V."/>
            <person name="Hahnke R.L."/>
            <person name="Bunk B."/>
            <person name="Sproer C."/>
            <person name="Schumann P."/>
            <person name="Evtushenko L.I."/>
            <person name="Kublanov I.V."/>
        </authorList>
    </citation>
    <scope>NUCLEOTIDE SEQUENCE</scope>
    <source>
        <strain evidence="4">DSM 106290</strain>
    </source>
</reference>
<sequence>MTIEATARPHSHGAGSEVPPKTKSQLLRSFDPADFPALTGREEDWRFTPLRRIGDLANAEAKSVNALTRGARNVPAGVSVSTVAKTDERLGSILTPFDRPSASAWDNSDEALLIAVDRGAVVESPVVVDIVGTSADAASWAHTFIDIGETAEVTLILRHSGSVQLADNIEIAVGNGANVTIVSLADWNHDAVHLQHQKARLGRDAKLNHVAISLGGDLVRQFLSAEYSGRGGDVDAYGLYFADNGQHIEHRQMMDHNEPDCRSNVNYRGALQGAQSRTVWVGDVLIQAQATGTDTYEINRNLVLTDGARADSVPNLEIETGEIVGAGHASATGRFDENQLFYLQSRGIDEDEARKLVVRGFFNEVIQKVPSEELRDELTAAIESRLEKTLTSTEAA</sequence>
<dbReference type="PANTHER" id="PTHR43575:SF1">
    <property type="entry name" value="PROTEIN ABCI7, CHLOROPLASTIC"/>
    <property type="match status" value="1"/>
</dbReference>
<evidence type="ECO:0000313" key="5">
    <source>
        <dbReference type="Proteomes" id="UP000662939"/>
    </source>
</evidence>
<protein>
    <submittedName>
        <fullName evidence="4">Fe-S cluster assembly protein SufD</fullName>
    </submittedName>
</protein>
<accession>A0A895XNH2</accession>